<keyword evidence="11" id="KW-0175">Coiled coil</keyword>
<accession>A0A150GDM4</accession>
<dbReference type="Gene3D" id="2.170.270.10">
    <property type="entry name" value="SET domain"/>
    <property type="match status" value="1"/>
</dbReference>
<dbReference type="InterPro" id="IPR044570">
    <property type="entry name" value="Set1-like"/>
</dbReference>
<comment type="catalytic activity">
    <reaction evidence="10">
        <text>N(6),N(6)-dimethyl-L-lysyl(4)-[histone H3] + S-adenosyl-L-methionine = N(6),N(6),N(6)-trimethyl-L-lysyl(4)-[histone H3] + S-adenosyl-L-homocysteine + H(+)</text>
        <dbReference type="Rhea" id="RHEA:60272"/>
        <dbReference type="Rhea" id="RHEA-COMP:15537"/>
        <dbReference type="Rhea" id="RHEA-COMP:15540"/>
        <dbReference type="ChEBI" id="CHEBI:15378"/>
        <dbReference type="ChEBI" id="CHEBI:57856"/>
        <dbReference type="ChEBI" id="CHEBI:59789"/>
        <dbReference type="ChEBI" id="CHEBI:61961"/>
        <dbReference type="ChEBI" id="CHEBI:61976"/>
    </reaction>
</comment>
<proteinExistence type="predicted"/>
<evidence type="ECO:0000256" key="10">
    <source>
        <dbReference type="ARBA" id="ARBA00049129"/>
    </source>
</evidence>
<feature type="compositionally biased region" description="Low complexity" evidence="12">
    <location>
        <begin position="436"/>
        <end position="467"/>
    </location>
</feature>
<evidence type="ECO:0000259" key="14">
    <source>
        <dbReference type="PROSITE" id="PS50868"/>
    </source>
</evidence>
<reference evidence="16" key="1">
    <citation type="journal article" date="2016" name="Nat. Commun.">
        <title>The Gonium pectorale genome demonstrates co-option of cell cycle regulation during the evolution of multicellularity.</title>
        <authorList>
            <person name="Hanschen E.R."/>
            <person name="Marriage T.N."/>
            <person name="Ferris P.J."/>
            <person name="Hamaji T."/>
            <person name="Toyoda A."/>
            <person name="Fujiyama A."/>
            <person name="Neme R."/>
            <person name="Noguchi H."/>
            <person name="Minakuchi Y."/>
            <person name="Suzuki M."/>
            <person name="Kawai-Toyooka H."/>
            <person name="Smith D.R."/>
            <person name="Sparks H."/>
            <person name="Anderson J."/>
            <person name="Bakaric R."/>
            <person name="Luria V."/>
            <person name="Karger A."/>
            <person name="Kirschner M.W."/>
            <person name="Durand P.M."/>
            <person name="Michod R.E."/>
            <person name="Nozaki H."/>
            <person name="Olson B.J."/>
        </authorList>
    </citation>
    <scope>NUCLEOTIDE SEQUENCE [LARGE SCALE GENOMIC DNA]</scope>
    <source>
        <strain evidence="16">NIES-2863</strain>
    </source>
</reference>
<dbReference type="SMART" id="SM00508">
    <property type="entry name" value="PostSET"/>
    <property type="match status" value="1"/>
</dbReference>
<dbReference type="EMBL" id="LSYV01000036">
    <property type="protein sequence ID" value="KXZ47440.1"/>
    <property type="molecule type" value="Genomic_DNA"/>
</dbReference>
<dbReference type="AlphaFoldDB" id="A0A150GDM4"/>
<name>A0A150GDM4_GONPE</name>
<gene>
    <name evidence="15" type="ORF">GPECTOR_35g878</name>
</gene>
<dbReference type="InterPro" id="IPR001214">
    <property type="entry name" value="SET_dom"/>
</dbReference>
<evidence type="ECO:0000256" key="4">
    <source>
        <dbReference type="ARBA" id="ARBA00022679"/>
    </source>
</evidence>
<feature type="domain" description="SET" evidence="13">
    <location>
        <begin position="505"/>
        <end position="622"/>
    </location>
</feature>
<protein>
    <recommendedName>
        <fullName evidence="2">[histone H3]-lysine(4) N-trimethyltransferase</fullName>
        <ecNumber evidence="2">2.1.1.354</ecNumber>
    </recommendedName>
</protein>
<evidence type="ECO:0000256" key="3">
    <source>
        <dbReference type="ARBA" id="ARBA00022603"/>
    </source>
</evidence>
<evidence type="ECO:0000256" key="11">
    <source>
        <dbReference type="SAM" id="Coils"/>
    </source>
</evidence>
<dbReference type="InterPro" id="IPR046341">
    <property type="entry name" value="SET_dom_sf"/>
</dbReference>
<evidence type="ECO:0000256" key="1">
    <source>
        <dbReference type="ARBA" id="ARBA00004123"/>
    </source>
</evidence>
<dbReference type="InterPro" id="IPR003616">
    <property type="entry name" value="Post-SET_dom"/>
</dbReference>
<feature type="compositionally biased region" description="Low complexity" evidence="12">
    <location>
        <begin position="115"/>
        <end position="139"/>
    </location>
</feature>
<evidence type="ECO:0000313" key="16">
    <source>
        <dbReference type="Proteomes" id="UP000075714"/>
    </source>
</evidence>
<dbReference type="GO" id="GO:0048188">
    <property type="term" value="C:Set1C/COMPASS complex"/>
    <property type="evidence" value="ECO:0007669"/>
    <property type="project" value="TreeGrafter"/>
</dbReference>
<sequence length="646" mass="67935">MKVVCMGRYAELLIRTQRVVYNDCVMPVNSFERICGRGDAKKWKSSLWLVDEQGTPLRPVGDLLGRLNINHTVLAGWAANAQQHEVYERWREMYGGGAAAEAAAEAGAEVKQEEGGAAVKGEAAEAATPALEAEGATAAQPSVKREAAETGVQSGPGPVAMGVDLEGPPVEHAATAGAAGRQPRASGRRGERRRRHAAERDPGGPMQRRRRRRYDADVQSYDPYTGRHHLLYHLDEATEWINLAAEELEGRVQWLPYSVEPEDFWEMPPTRCFSPAEYAAHRAAEEAAAAEAAAAAAAAEAAAAAAAAAKEREAREREAARNAAAAARAAASASAWGPGLPLPGVVESEPAAAALQTGLPLSLPQAGDASVPAVLGGGLPPANQPLDWLAEAEALLAAAAAPAPATAGAAAVGAGGEERSAPSAAASDAAMTDDAAAAGGAGMAEQAEAAPPAARTGVEAADAAGPPTDGGAGDAPSAPHPHLDRRPKAVRWEERLQAALRSERRRITFGKSGIHGWGIFARVDIPQDAVVTEFRGEAVRPVLADLRERRYRAQGRDCYMFHVNGNVVLDSTHAGHYGRFANHSCAPSLYTKMLEFEGGRVRLAFCARTDIRAGQELTFDYRFREEEGSAKVACHCGAPNCKGTLN</sequence>
<organism evidence="15 16">
    <name type="scientific">Gonium pectorale</name>
    <name type="common">Green alga</name>
    <dbReference type="NCBI Taxonomy" id="33097"/>
    <lineage>
        <taxon>Eukaryota</taxon>
        <taxon>Viridiplantae</taxon>
        <taxon>Chlorophyta</taxon>
        <taxon>core chlorophytes</taxon>
        <taxon>Chlorophyceae</taxon>
        <taxon>CS clade</taxon>
        <taxon>Chlamydomonadales</taxon>
        <taxon>Volvocaceae</taxon>
        <taxon>Gonium</taxon>
    </lineage>
</organism>
<dbReference type="SUPFAM" id="SSF82199">
    <property type="entry name" value="SET domain"/>
    <property type="match status" value="1"/>
</dbReference>
<keyword evidence="5" id="KW-0949">S-adenosyl-L-methionine</keyword>
<evidence type="ECO:0000256" key="6">
    <source>
        <dbReference type="ARBA" id="ARBA00022853"/>
    </source>
</evidence>
<feature type="region of interest" description="Disordered" evidence="12">
    <location>
        <begin position="436"/>
        <end position="488"/>
    </location>
</feature>
<dbReference type="STRING" id="33097.A0A150GDM4"/>
<keyword evidence="7" id="KW-0539">Nucleus</keyword>
<evidence type="ECO:0000256" key="2">
    <source>
        <dbReference type="ARBA" id="ARBA00012182"/>
    </source>
</evidence>
<keyword evidence="4" id="KW-0808">Transferase</keyword>
<comment type="catalytic activity">
    <reaction evidence="9">
        <text>N(6)-methyl-L-lysyl(4)-[histone H3] + S-adenosyl-L-methionine = N(6),N(6)-dimethyl-L-lysyl(4)-[histone H3] + S-adenosyl-L-homocysteine + H(+)</text>
        <dbReference type="Rhea" id="RHEA:60268"/>
        <dbReference type="Rhea" id="RHEA-COMP:15540"/>
        <dbReference type="Rhea" id="RHEA-COMP:15543"/>
        <dbReference type="ChEBI" id="CHEBI:15378"/>
        <dbReference type="ChEBI" id="CHEBI:57856"/>
        <dbReference type="ChEBI" id="CHEBI:59789"/>
        <dbReference type="ChEBI" id="CHEBI:61929"/>
        <dbReference type="ChEBI" id="CHEBI:61976"/>
    </reaction>
</comment>
<dbReference type="GO" id="GO:0032259">
    <property type="term" value="P:methylation"/>
    <property type="evidence" value="ECO:0007669"/>
    <property type="project" value="UniProtKB-KW"/>
</dbReference>
<comment type="catalytic activity">
    <reaction evidence="8">
        <text>L-lysyl(4)-[histone H3] + 3 S-adenosyl-L-methionine = N(6),N(6),N(6)-trimethyl-L-lysyl(4)-[histone H3] + 3 S-adenosyl-L-homocysteine + 3 H(+)</text>
        <dbReference type="Rhea" id="RHEA:60260"/>
        <dbReference type="Rhea" id="RHEA-COMP:15537"/>
        <dbReference type="Rhea" id="RHEA-COMP:15547"/>
        <dbReference type="ChEBI" id="CHEBI:15378"/>
        <dbReference type="ChEBI" id="CHEBI:29969"/>
        <dbReference type="ChEBI" id="CHEBI:57856"/>
        <dbReference type="ChEBI" id="CHEBI:59789"/>
        <dbReference type="ChEBI" id="CHEBI:61961"/>
        <dbReference type="EC" id="2.1.1.354"/>
    </reaction>
</comment>
<comment type="caution">
    <text evidence="15">The sequence shown here is derived from an EMBL/GenBank/DDBJ whole genome shotgun (WGS) entry which is preliminary data.</text>
</comment>
<dbReference type="EC" id="2.1.1.354" evidence="2"/>
<dbReference type="Proteomes" id="UP000075714">
    <property type="component" value="Unassembled WGS sequence"/>
</dbReference>
<keyword evidence="16" id="KW-1185">Reference proteome</keyword>
<dbReference type="SMART" id="SM00317">
    <property type="entry name" value="SET"/>
    <property type="match status" value="1"/>
</dbReference>
<evidence type="ECO:0000256" key="5">
    <source>
        <dbReference type="ARBA" id="ARBA00022691"/>
    </source>
</evidence>
<evidence type="ECO:0000256" key="9">
    <source>
        <dbReference type="ARBA" id="ARBA00047583"/>
    </source>
</evidence>
<comment type="subcellular location">
    <subcellularLocation>
        <location evidence="1">Nucleus</location>
    </subcellularLocation>
</comment>
<keyword evidence="6" id="KW-0156">Chromatin regulator</keyword>
<dbReference type="Pfam" id="PF00856">
    <property type="entry name" value="SET"/>
    <property type="match status" value="1"/>
</dbReference>
<dbReference type="OrthoDB" id="308383at2759"/>
<dbReference type="PANTHER" id="PTHR45814:SF2">
    <property type="entry name" value="HISTONE-LYSINE N-METHYLTRANSFERASE SETD1"/>
    <property type="match status" value="1"/>
</dbReference>
<dbReference type="GO" id="GO:0140999">
    <property type="term" value="F:histone H3K4 trimethyltransferase activity"/>
    <property type="evidence" value="ECO:0007669"/>
    <property type="project" value="UniProtKB-EC"/>
</dbReference>
<evidence type="ECO:0000256" key="7">
    <source>
        <dbReference type="ARBA" id="ARBA00023242"/>
    </source>
</evidence>
<dbReference type="PROSITE" id="PS50280">
    <property type="entry name" value="SET"/>
    <property type="match status" value="1"/>
</dbReference>
<dbReference type="PANTHER" id="PTHR45814">
    <property type="entry name" value="HISTONE-LYSINE N-METHYLTRANSFERASE SETD1"/>
    <property type="match status" value="1"/>
</dbReference>
<dbReference type="PROSITE" id="PS50868">
    <property type="entry name" value="POST_SET"/>
    <property type="match status" value="1"/>
</dbReference>
<feature type="compositionally biased region" description="Basic residues" evidence="12">
    <location>
        <begin position="186"/>
        <end position="197"/>
    </location>
</feature>
<feature type="coiled-coil region" evidence="11">
    <location>
        <begin position="280"/>
        <end position="330"/>
    </location>
</feature>
<evidence type="ECO:0000313" key="15">
    <source>
        <dbReference type="EMBL" id="KXZ47440.1"/>
    </source>
</evidence>
<feature type="domain" description="Post-SET" evidence="14">
    <location>
        <begin position="630"/>
        <end position="646"/>
    </location>
</feature>
<keyword evidence="3" id="KW-0489">Methyltransferase</keyword>
<evidence type="ECO:0000259" key="13">
    <source>
        <dbReference type="PROSITE" id="PS50280"/>
    </source>
</evidence>
<feature type="region of interest" description="Disordered" evidence="12">
    <location>
        <begin position="113"/>
        <end position="217"/>
    </location>
</feature>
<evidence type="ECO:0000256" key="12">
    <source>
        <dbReference type="SAM" id="MobiDB-lite"/>
    </source>
</evidence>
<evidence type="ECO:0000256" key="8">
    <source>
        <dbReference type="ARBA" id="ARBA00047571"/>
    </source>
</evidence>